<dbReference type="PANTHER" id="PTHR47894:SF4">
    <property type="entry name" value="HTH-TYPE TRANSCRIPTIONAL REGULATOR GADX"/>
    <property type="match status" value="1"/>
</dbReference>
<gene>
    <name evidence="5" type="ORF">KXJ70_17030</name>
</gene>
<evidence type="ECO:0000259" key="4">
    <source>
        <dbReference type="PROSITE" id="PS01124"/>
    </source>
</evidence>
<accession>A0ABS6VVZ0</accession>
<dbReference type="Pfam" id="PF12833">
    <property type="entry name" value="HTH_18"/>
    <property type="match status" value="1"/>
</dbReference>
<keyword evidence="1" id="KW-0805">Transcription regulation</keyword>
<dbReference type="InterPro" id="IPR018062">
    <property type="entry name" value="HTH_AraC-typ_CS"/>
</dbReference>
<dbReference type="PROSITE" id="PS01124">
    <property type="entry name" value="HTH_ARAC_FAMILY_2"/>
    <property type="match status" value="1"/>
</dbReference>
<evidence type="ECO:0000256" key="2">
    <source>
        <dbReference type="ARBA" id="ARBA00023125"/>
    </source>
</evidence>
<keyword evidence="2" id="KW-0238">DNA-binding</keyword>
<keyword evidence="6" id="KW-1185">Reference proteome</keyword>
<dbReference type="Proteomes" id="UP001166291">
    <property type="component" value="Unassembled WGS sequence"/>
</dbReference>
<organism evidence="5 6">
    <name type="scientific">Zhongshania aquimaris</name>
    <dbReference type="NCBI Taxonomy" id="2857107"/>
    <lineage>
        <taxon>Bacteria</taxon>
        <taxon>Pseudomonadati</taxon>
        <taxon>Pseudomonadota</taxon>
        <taxon>Gammaproteobacteria</taxon>
        <taxon>Cellvibrionales</taxon>
        <taxon>Spongiibacteraceae</taxon>
        <taxon>Zhongshania</taxon>
    </lineage>
</organism>
<proteinExistence type="predicted"/>
<dbReference type="Pfam" id="PF12625">
    <property type="entry name" value="Arabinose_bd"/>
    <property type="match status" value="1"/>
</dbReference>
<dbReference type="EMBL" id="JAHWDQ010000006">
    <property type="protein sequence ID" value="MBW2942504.1"/>
    <property type="molecule type" value="Genomic_DNA"/>
</dbReference>
<sequence length="351" mass="39447">MGDNNFYSLDGPLESMPSERQMRVANLTGFAPLVRSLGADPRAILERHEIDPRFVRDPDHYIDCKSMVDMLEYCSTSLNDPLFGLQLARQQEPDIYGCVTALCRAASTMREALQSFINYIPVTHSPATVIELVEGSQTAELRWCVRTDLGKNSQANYQAAMLNIKLLRQIGGKGFQPNYVNLGVDARNRDIQELERQLGCRFHNTATENAIAFPAAYLDQPIATSSRLLFRLLGGYLDRVKAASRHSDLDRVQDYIRSSLASGGCSIERCAEKLGTSVRTLQSRLSEAGLSFSELLEEQRMSLAQSYLKQDQFSLDDVAANLGYSEQSSFGRAFKRWTGVTPKQYRRQYLN</sequence>
<keyword evidence="3" id="KW-0804">Transcription</keyword>
<dbReference type="PANTHER" id="PTHR47894">
    <property type="entry name" value="HTH-TYPE TRANSCRIPTIONAL REGULATOR GADX"/>
    <property type="match status" value="1"/>
</dbReference>
<reference evidence="5" key="1">
    <citation type="submission" date="2021-07" db="EMBL/GenBank/DDBJ databases">
        <title>Zhongshania sp. CAU 1632 isolated from seawater.</title>
        <authorList>
            <person name="Kim W."/>
        </authorList>
    </citation>
    <scope>NUCLEOTIDE SEQUENCE</scope>
    <source>
        <strain evidence="5">CAU 1632</strain>
    </source>
</reference>
<evidence type="ECO:0000313" key="6">
    <source>
        <dbReference type="Proteomes" id="UP001166291"/>
    </source>
</evidence>
<dbReference type="PROSITE" id="PS00041">
    <property type="entry name" value="HTH_ARAC_FAMILY_1"/>
    <property type="match status" value="1"/>
</dbReference>
<evidence type="ECO:0000256" key="3">
    <source>
        <dbReference type="ARBA" id="ARBA00023163"/>
    </source>
</evidence>
<evidence type="ECO:0000313" key="5">
    <source>
        <dbReference type="EMBL" id="MBW2942504.1"/>
    </source>
</evidence>
<name>A0ABS6VVZ0_9GAMM</name>
<feature type="domain" description="HTH araC/xylS-type" evidence="4">
    <location>
        <begin position="250"/>
        <end position="348"/>
    </location>
</feature>
<evidence type="ECO:0000256" key="1">
    <source>
        <dbReference type="ARBA" id="ARBA00023015"/>
    </source>
</evidence>
<dbReference type="RefSeq" id="WP_219044751.1">
    <property type="nucleotide sequence ID" value="NZ_JAHWDQ010000006.1"/>
</dbReference>
<dbReference type="SMART" id="SM00342">
    <property type="entry name" value="HTH_ARAC"/>
    <property type="match status" value="1"/>
</dbReference>
<comment type="caution">
    <text evidence="5">The sequence shown here is derived from an EMBL/GenBank/DDBJ whole genome shotgun (WGS) entry which is preliminary data.</text>
</comment>
<protein>
    <submittedName>
        <fullName evidence="5">AraC family transcriptional regulator</fullName>
    </submittedName>
</protein>
<dbReference type="InterPro" id="IPR018060">
    <property type="entry name" value="HTH_AraC"/>
</dbReference>
<dbReference type="InterPro" id="IPR032687">
    <property type="entry name" value="AraC-type_N"/>
</dbReference>